<keyword evidence="2" id="KW-0732">Signal</keyword>
<dbReference type="Pfam" id="PF10605">
    <property type="entry name" value="3HBOH"/>
    <property type="match status" value="1"/>
</dbReference>
<dbReference type="GO" id="GO:0016787">
    <property type="term" value="F:hydrolase activity"/>
    <property type="evidence" value="ECO:0007669"/>
    <property type="project" value="UniProtKB-KW"/>
</dbReference>
<evidence type="ECO:0000313" key="3">
    <source>
        <dbReference type="EMBL" id="MBQ0935417.1"/>
    </source>
</evidence>
<dbReference type="PIRSF" id="PIRSF011409">
    <property type="entry name" value="HObutyrate_olig_hydrol"/>
    <property type="match status" value="1"/>
</dbReference>
<accession>A0ABS5DWA2</accession>
<reference evidence="3 4" key="1">
    <citation type="submission" date="2021-04" db="EMBL/GenBank/DDBJ databases">
        <title>The genome sequence of type strain Ideonella paludis KCTC 32238.</title>
        <authorList>
            <person name="Liu Y."/>
        </authorList>
    </citation>
    <scope>NUCLEOTIDE SEQUENCE [LARGE SCALE GENOMIC DNA]</scope>
    <source>
        <strain evidence="3 4">KCTC 32238</strain>
    </source>
</reference>
<gene>
    <name evidence="3" type="ORF">KAK11_08770</name>
</gene>
<evidence type="ECO:0000256" key="1">
    <source>
        <dbReference type="ARBA" id="ARBA00022801"/>
    </source>
</evidence>
<evidence type="ECO:0000313" key="4">
    <source>
        <dbReference type="Proteomes" id="UP000672097"/>
    </source>
</evidence>
<keyword evidence="1 3" id="KW-0378">Hydrolase</keyword>
<dbReference type="InterPro" id="IPR016582">
    <property type="entry name" value="OHBut_olig_hydro_put"/>
</dbReference>
<dbReference type="RefSeq" id="WP_210808353.1">
    <property type="nucleotide sequence ID" value="NZ_JAGQDG010000003.1"/>
</dbReference>
<protein>
    <submittedName>
        <fullName evidence="3">D-(-)-3-hydroxybutyrate oligomer hydrolase</fullName>
    </submittedName>
</protein>
<name>A0ABS5DWA2_9BURK</name>
<dbReference type="Proteomes" id="UP000672097">
    <property type="component" value="Unassembled WGS sequence"/>
</dbReference>
<dbReference type="EMBL" id="JAGQDG010000003">
    <property type="protein sequence ID" value="MBQ0935417.1"/>
    <property type="molecule type" value="Genomic_DNA"/>
</dbReference>
<feature type="chain" id="PRO_5045875376" evidence="2">
    <location>
        <begin position="26"/>
        <end position="716"/>
    </location>
</feature>
<proteinExistence type="predicted"/>
<evidence type="ECO:0000256" key="2">
    <source>
        <dbReference type="SAM" id="SignalP"/>
    </source>
</evidence>
<sequence length="716" mass="74856">MMMTIRQLGPVAAAAALAVTLPVLAASTPATPWRGPIAVASYDGVSNDLLTAGLGKTGLMGAAPAYANPLAPTAAELRRNAIYTNYRALVDISALGGMGVLYGPNIDAQGADTLGEGKIAGTEYIVWADDGTGAQNVTLMVQVPTSFNPARPCIITGTSSGSRGIYGAIATSGEWGLKRGCAVAYTDKGSGNGFHDLMTDTVTARDGSLLNAATAGTEAQFKAAVSAEDLAAFNAATPHRVAYKHAHSQQLPDKDWGRNTLDAVRFALHVLNTYHTPAALPNAGAKAKGASKPFYRANNTVVIASSVSNGGGAALSALEQDTERLIDGVAVSEPNAQPYRTPELRIQQGEQLVPKHSRLLLDYFTHANVYQACAVLSPQAGIGLSPLFWPAAYTASAEARCNALAAKGLIQGETLTDKADAALAQMRAYGWQAESDFLQASHFRFATNAIAVTYTNAYGRFSVTDSVCGYSFANTDVTGAVVPQLAVVQAGLFASGNGVPPTSGVNVVWNSSVGGAKLDFLAASPSSGTADFALDGALCLRSLVTGRDPVTRQPLTGLLKTQSDRVRAGLSEVRQTAKLRGRPVMIVAGRNDALLPVNHTARAYYGRHLLKDGQPSQASYVEVTNAQHFDSFISFGPLLGYDTRYVPLHVYFNRALDAVWARLTEGTPLPPSQVVRTTPRASSVTPLGAANVPAIASSPAVADQIVLTGTTLRIPD</sequence>
<feature type="signal peptide" evidence="2">
    <location>
        <begin position="1"/>
        <end position="25"/>
    </location>
</feature>
<organism evidence="3 4">
    <name type="scientific">Ideonella paludis</name>
    <dbReference type="NCBI Taxonomy" id="1233411"/>
    <lineage>
        <taxon>Bacteria</taxon>
        <taxon>Pseudomonadati</taxon>
        <taxon>Pseudomonadota</taxon>
        <taxon>Betaproteobacteria</taxon>
        <taxon>Burkholderiales</taxon>
        <taxon>Sphaerotilaceae</taxon>
        <taxon>Ideonella</taxon>
    </lineage>
</organism>
<keyword evidence="4" id="KW-1185">Reference proteome</keyword>
<comment type="caution">
    <text evidence="3">The sequence shown here is derived from an EMBL/GenBank/DDBJ whole genome shotgun (WGS) entry which is preliminary data.</text>
</comment>